<proteinExistence type="predicted"/>
<sequence length="237" mass="25102">MSCLKYLLLMIVVSRNAASENQEKALKNSRVNIKQSSDDLKTASSSYSHQYSDWGGSAPGGYGFSVTGFGTIDDTNNLAPKGYDFYDKSPKNYGYEGYNNLDYNDRAGLGGYEEYGVYNGHGGKISNGYIPNKFSPGYGPSGYIQNGFGPSGYSSGGFSSGGFGPAGYESSGYTGNGGYGGFGGNGGLASYSGYNNPYYRGGGHLGYGYYKKSGIGNIYSNGVTPSLVTGYRGYTRR</sequence>
<evidence type="ECO:0000256" key="1">
    <source>
        <dbReference type="SAM" id="SignalP"/>
    </source>
</evidence>
<evidence type="ECO:0000313" key="2">
    <source>
        <dbReference type="EMBL" id="CAH2107300.1"/>
    </source>
</evidence>
<evidence type="ECO:0008006" key="4">
    <source>
        <dbReference type="Google" id="ProtNLM"/>
    </source>
</evidence>
<keyword evidence="1" id="KW-0732">Signal</keyword>
<feature type="chain" id="PRO_5043964681" description="Prisilkin-39" evidence="1">
    <location>
        <begin position="19"/>
        <end position="237"/>
    </location>
</feature>
<organism evidence="2 3">
    <name type="scientific">Euphydryas editha</name>
    <name type="common">Edith's checkerspot</name>
    <dbReference type="NCBI Taxonomy" id="104508"/>
    <lineage>
        <taxon>Eukaryota</taxon>
        <taxon>Metazoa</taxon>
        <taxon>Ecdysozoa</taxon>
        <taxon>Arthropoda</taxon>
        <taxon>Hexapoda</taxon>
        <taxon>Insecta</taxon>
        <taxon>Pterygota</taxon>
        <taxon>Neoptera</taxon>
        <taxon>Endopterygota</taxon>
        <taxon>Lepidoptera</taxon>
        <taxon>Glossata</taxon>
        <taxon>Ditrysia</taxon>
        <taxon>Papilionoidea</taxon>
        <taxon>Nymphalidae</taxon>
        <taxon>Nymphalinae</taxon>
        <taxon>Euphydryas</taxon>
    </lineage>
</organism>
<gene>
    <name evidence="2" type="ORF">EEDITHA_LOCUS21347</name>
</gene>
<protein>
    <recommendedName>
        <fullName evidence="4">Prisilkin-39</fullName>
    </recommendedName>
</protein>
<dbReference type="Proteomes" id="UP001153954">
    <property type="component" value="Unassembled WGS sequence"/>
</dbReference>
<evidence type="ECO:0000313" key="3">
    <source>
        <dbReference type="Proteomes" id="UP001153954"/>
    </source>
</evidence>
<accession>A0AAU9V5H5</accession>
<reference evidence="2" key="1">
    <citation type="submission" date="2022-03" db="EMBL/GenBank/DDBJ databases">
        <authorList>
            <person name="Tunstrom K."/>
        </authorList>
    </citation>
    <scope>NUCLEOTIDE SEQUENCE</scope>
</reference>
<comment type="caution">
    <text evidence="2">The sequence shown here is derived from an EMBL/GenBank/DDBJ whole genome shotgun (WGS) entry which is preliminary data.</text>
</comment>
<dbReference type="AlphaFoldDB" id="A0AAU9V5H5"/>
<dbReference type="EMBL" id="CAKOGL010000030">
    <property type="protein sequence ID" value="CAH2107300.1"/>
    <property type="molecule type" value="Genomic_DNA"/>
</dbReference>
<feature type="signal peptide" evidence="1">
    <location>
        <begin position="1"/>
        <end position="18"/>
    </location>
</feature>
<name>A0AAU9V5H5_EUPED</name>
<keyword evidence="3" id="KW-1185">Reference proteome</keyword>